<dbReference type="InterPro" id="IPR008253">
    <property type="entry name" value="Marvel"/>
</dbReference>
<comment type="subcellular location">
    <subcellularLocation>
        <location evidence="1">Membrane</location>
        <topology evidence="1">Multi-pass membrane protein</topology>
    </subcellularLocation>
</comment>
<dbReference type="PANTHER" id="PTHR42083">
    <property type="entry name" value="MARVEL DOMAIN-CONTAINING PROTEIN"/>
    <property type="match status" value="1"/>
</dbReference>
<keyword evidence="8" id="KW-1185">Reference proteome</keyword>
<evidence type="ECO:0000256" key="3">
    <source>
        <dbReference type="ARBA" id="ARBA00022989"/>
    </source>
</evidence>
<gene>
    <name evidence="7" type="ORF">GRF29_28g1160689</name>
</gene>
<proteinExistence type="predicted"/>
<reference evidence="7 8" key="1">
    <citation type="submission" date="2021-02" db="EMBL/GenBank/DDBJ databases">
        <title>Genome assembly of Pseudopithomyces chartarum.</title>
        <authorList>
            <person name="Jauregui R."/>
            <person name="Singh J."/>
            <person name="Voisey C."/>
        </authorList>
    </citation>
    <scope>NUCLEOTIDE SEQUENCE [LARGE SCALE GENOMIC DNA]</scope>
    <source>
        <strain evidence="7 8">AGR01</strain>
    </source>
</reference>
<name>A0AAN6M3V7_9PLEO</name>
<protein>
    <recommendedName>
        <fullName evidence="6">MARVEL domain-containing protein</fullName>
    </recommendedName>
</protein>
<sequence>MIQVILMALKFLSRGSMKGEKVGLANNLRANMSASAIFRILMRFLQFIMGIVVIGLYAQDLRRAHKAGVKYDSKWMYATVVGTLASFWAIVCMLPLVKAWFLFGVDFVMFIMYVAAFGIFGKMYIKEDPEGNSGIQRMKNAVWVLLTNMFLWAITFVYGSVIFWKYWKGKATPAQHDV</sequence>
<accession>A0AAN6M3V7</accession>
<keyword evidence="3 5" id="KW-1133">Transmembrane helix</keyword>
<feature type="transmembrane region" description="Helical" evidence="5">
    <location>
        <begin position="141"/>
        <end position="164"/>
    </location>
</feature>
<dbReference type="GO" id="GO:0016020">
    <property type="term" value="C:membrane"/>
    <property type="evidence" value="ECO:0007669"/>
    <property type="project" value="UniProtKB-SubCell"/>
</dbReference>
<feature type="transmembrane region" description="Helical" evidence="5">
    <location>
        <begin position="77"/>
        <end position="96"/>
    </location>
</feature>
<dbReference type="AlphaFoldDB" id="A0AAN6M3V7"/>
<evidence type="ECO:0000313" key="8">
    <source>
        <dbReference type="Proteomes" id="UP001280581"/>
    </source>
</evidence>
<evidence type="ECO:0000313" key="7">
    <source>
        <dbReference type="EMBL" id="KAK3213826.1"/>
    </source>
</evidence>
<keyword evidence="2 5" id="KW-0812">Transmembrane</keyword>
<evidence type="ECO:0000259" key="6">
    <source>
        <dbReference type="Pfam" id="PF01284"/>
    </source>
</evidence>
<dbReference type="Pfam" id="PF01284">
    <property type="entry name" value="MARVEL"/>
    <property type="match status" value="1"/>
</dbReference>
<feature type="transmembrane region" description="Helical" evidence="5">
    <location>
        <begin position="36"/>
        <end position="57"/>
    </location>
</feature>
<evidence type="ECO:0000256" key="5">
    <source>
        <dbReference type="SAM" id="Phobius"/>
    </source>
</evidence>
<dbReference type="PANTHER" id="PTHR42083:SF1">
    <property type="entry name" value="MARVEL DOMAIN-CONTAINING PROTEIN"/>
    <property type="match status" value="1"/>
</dbReference>
<dbReference type="EMBL" id="WVTA01000004">
    <property type="protein sequence ID" value="KAK3213826.1"/>
    <property type="molecule type" value="Genomic_DNA"/>
</dbReference>
<feature type="domain" description="MARVEL" evidence="6">
    <location>
        <begin position="39"/>
        <end position="157"/>
    </location>
</feature>
<keyword evidence="4 5" id="KW-0472">Membrane</keyword>
<organism evidence="7 8">
    <name type="scientific">Pseudopithomyces chartarum</name>
    <dbReference type="NCBI Taxonomy" id="1892770"/>
    <lineage>
        <taxon>Eukaryota</taxon>
        <taxon>Fungi</taxon>
        <taxon>Dikarya</taxon>
        <taxon>Ascomycota</taxon>
        <taxon>Pezizomycotina</taxon>
        <taxon>Dothideomycetes</taxon>
        <taxon>Pleosporomycetidae</taxon>
        <taxon>Pleosporales</taxon>
        <taxon>Massarineae</taxon>
        <taxon>Didymosphaeriaceae</taxon>
        <taxon>Pseudopithomyces</taxon>
    </lineage>
</organism>
<dbReference type="Proteomes" id="UP001280581">
    <property type="component" value="Unassembled WGS sequence"/>
</dbReference>
<evidence type="ECO:0000256" key="2">
    <source>
        <dbReference type="ARBA" id="ARBA00022692"/>
    </source>
</evidence>
<evidence type="ECO:0000256" key="1">
    <source>
        <dbReference type="ARBA" id="ARBA00004141"/>
    </source>
</evidence>
<feature type="transmembrane region" description="Helical" evidence="5">
    <location>
        <begin position="102"/>
        <end position="120"/>
    </location>
</feature>
<comment type="caution">
    <text evidence="7">The sequence shown here is derived from an EMBL/GenBank/DDBJ whole genome shotgun (WGS) entry which is preliminary data.</text>
</comment>
<evidence type="ECO:0000256" key="4">
    <source>
        <dbReference type="ARBA" id="ARBA00023136"/>
    </source>
</evidence>